<dbReference type="Proteomes" id="UP001279734">
    <property type="component" value="Unassembled WGS sequence"/>
</dbReference>
<organism evidence="1 2">
    <name type="scientific">Nepenthes gracilis</name>
    <name type="common">Slender pitcher plant</name>
    <dbReference type="NCBI Taxonomy" id="150966"/>
    <lineage>
        <taxon>Eukaryota</taxon>
        <taxon>Viridiplantae</taxon>
        <taxon>Streptophyta</taxon>
        <taxon>Embryophyta</taxon>
        <taxon>Tracheophyta</taxon>
        <taxon>Spermatophyta</taxon>
        <taxon>Magnoliopsida</taxon>
        <taxon>eudicotyledons</taxon>
        <taxon>Gunneridae</taxon>
        <taxon>Pentapetalae</taxon>
        <taxon>Caryophyllales</taxon>
        <taxon>Nepenthaceae</taxon>
        <taxon>Nepenthes</taxon>
    </lineage>
</organism>
<proteinExistence type="predicted"/>
<name>A0AAD3SR17_NEPGR</name>
<sequence length="111" mass="13002">MCGSWRSHRCGGRPSSVFHLRGGQRSSLFHLFACRRRSLAAITVLYRERIEGLEIDRRLRNRRRFGNRNKIPILKSTVCRILGLKFLDLEFSLDLSFFLVQRCACLKSLFN</sequence>
<evidence type="ECO:0000313" key="1">
    <source>
        <dbReference type="EMBL" id="GMH15041.1"/>
    </source>
</evidence>
<evidence type="ECO:0000313" key="2">
    <source>
        <dbReference type="Proteomes" id="UP001279734"/>
    </source>
</evidence>
<dbReference type="EMBL" id="BSYO01000014">
    <property type="protein sequence ID" value="GMH15041.1"/>
    <property type="molecule type" value="Genomic_DNA"/>
</dbReference>
<gene>
    <name evidence="1" type="ORF">Nepgr_016882</name>
</gene>
<reference evidence="1" key="1">
    <citation type="submission" date="2023-05" db="EMBL/GenBank/DDBJ databases">
        <title>Nepenthes gracilis genome sequencing.</title>
        <authorList>
            <person name="Fukushima K."/>
        </authorList>
    </citation>
    <scope>NUCLEOTIDE SEQUENCE</scope>
    <source>
        <strain evidence="1">SING2019-196</strain>
    </source>
</reference>
<keyword evidence="2" id="KW-1185">Reference proteome</keyword>
<accession>A0AAD3SR17</accession>
<comment type="caution">
    <text evidence="1">The sequence shown here is derived from an EMBL/GenBank/DDBJ whole genome shotgun (WGS) entry which is preliminary data.</text>
</comment>
<dbReference type="AlphaFoldDB" id="A0AAD3SR17"/>
<protein>
    <submittedName>
        <fullName evidence="1">Uncharacterized protein</fullName>
    </submittedName>
</protein>